<dbReference type="RefSeq" id="WP_248049618.1">
    <property type="nucleotide sequence ID" value="NZ_CP118735.1"/>
</dbReference>
<proteinExistence type="predicted"/>
<reference evidence="1" key="1">
    <citation type="submission" date="2023-02" db="EMBL/GenBank/DDBJ databases">
        <title>Streptococcus sp. Genome Sequencing and Assembly.</title>
        <authorList>
            <person name="Shore S.M."/>
            <person name="Nicholson T.L."/>
        </authorList>
    </citation>
    <scope>NUCLEOTIDE SEQUENCE</scope>
    <source>
        <strain evidence="1">29887</strain>
    </source>
</reference>
<dbReference type="KEGG" id="sins:PW252_00905"/>
<organism evidence="1">
    <name type="scientific">Streptococcus iners</name>
    <dbReference type="NCBI Taxonomy" id="3028084"/>
    <lineage>
        <taxon>Bacteria</taxon>
        <taxon>Bacillati</taxon>
        <taxon>Bacillota</taxon>
        <taxon>Bacilli</taxon>
        <taxon>Lactobacillales</taxon>
        <taxon>Streptococcaceae</taxon>
        <taxon>Streptococcus</taxon>
    </lineage>
</organism>
<sequence length="172" mass="20161">MKKKLLVALILTFISLLLWGIGKLYIAYNLSHYAGYYVQQLPRKEGTNPELVIILTHLDSIERPLTNDLSYDLDGNGTILLDNQLILSYRTEEFNLYPLYGKENYIFDTKDGRFVYYVQNLNFEEADKSKSKELEAKKLLDKILPPILEAQPKPKINLQKLFNDKYYKQFNE</sequence>
<dbReference type="EMBL" id="CP118735">
    <property type="protein sequence ID" value="WNY51254.1"/>
    <property type="molecule type" value="Genomic_DNA"/>
</dbReference>
<accession>A0AA96VTY6</accession>
<name>A0AA96VTY6_9STRE</name>
<evidence type="ECO:0000313" key="1">
    <source>
        <dbReference type="EMBL" id="WNY51254.1"/>
    </source>
</evidence>
<dbReference type="AlphaFoldDB" id="A0AA96VTY6"/>
<gene>
    <name evidence="1" type="ORF">PW252_00905</name>
</gene>
<protein>
    <submittedName>
        <fullName evidence="1">Uncharacterized protein</fullName>
    </submittedName>
</protein>